<evidence type="ECO:0000256" key="1">
    <source>
        <dbReference type="SAM" id="MobiDB-lite"/>
    </source>
</evidence>
<gene>
    <name evidence="2" type="ORF">G2W53_040147</name>
</gene>
<name>A0A834SR48_9FABA</name>
<reference evidence="2" key="1">
    <citation type="submission" date="2020-09" db="EMBL/GenBank/DDBJ databases">
        <title>Genome-Enabled Discovery of Anthraquinone Biosynthesis in Senna tora.</title>
        <authorList>
            <person name="Kang S.-H."/>
            <person name="Pandey R.P."/>
            <person name="Lee C.-M."/>
            <person name="Sim J.-S."/>
            <person name="Jeong J.-T."/>
            <person name="Choi B.-S."/>
            <person name="Jung M."/>
            <person name="Ginzburg D."/>
            <person name="Zhao K."/>
            <person name="Won S.Y."/>
            <person name="Oh T.-J."/>
            <person name="Yu Y."/>
            <person name="Kim N.-H."/>
            <person name="Lee O.R."/>
            <person name="Lee T.-H."/>
            <person name="Bashyal P."/>
            <person name="Kim T.-S."/>
            <person name="Lee W.-H."/>
            <person name="Kawkins C."/>
            <person name="Kim C.-K."/>
            <person name="Kim J.S."/>
            <person name="Ahn B.O."/>
            <person name="Rhee S.Y."/>
            <person name="Sohng J.K."/>
        </authorList>
    </citation>
    <scope>NUCLEOTIDE SEQUENCE</scope>
    <source>
        <tissue evidence="2">Leaf</tissue>
    </source>
</reference>
<protein>
    <submittedName>
        <fullName evidence="2">Zinc finger MYM-type protein 1-like</fullName>
    </submittedName>
</protein>
<feature type="region of interest" description="Disordered" evidence="1">
    <location>
        <begin position="1"/>
        <end position="37"/>
    </location>
</feature>
<dbReference type="OrthoDB" id="1932923at2759"/>
<sequence>MGSSGLDAGRTPTNSNSKPRGENSVEPPTIVALEQPPPKVIRTEENVDIDTLMRDPGSSPKMWDYPINEQDEIRKAYIAFGPYQILLGNNGGGRG</sequence>
<accession>A0A834SR48</accession>
<dbReference type="EMBL" id="JAAIUW010000012">
    <property type="protein sequence ID" value="KAF7807986.1"/>
    <property type="molecule type" value="Genomic_DNA"/>
</dbReference>
<dbReference type="Proteomes" id="UP000634136">
    <property type="component" value="Unassembled WGS sequence"/>
</dbReference>
<evidence type="ECO:0000313" key="2">
    <source>
        <dbReference type="EMBL" id="KAF7807986.1"/>
    </source>
</evidence>
<keyword evidence="3" id="KW-1185">Reference proteome</keyword>
<proteinExistence type="predicted"/>
<evidence type="ECO:0000313" key="3">
    <source>
        <dbReference type="Proteomes" id="UP000634136"/>
    </source>
</evidence>
<organism evidence="2 3">
    <name type="scientific">Senna tora</name>
    <dbReference type="NCBI Taxonomy" id="362788"/>
    <lineage>
        <taxon>Eukaryota</taxon>
        <taxon>Viridiplantae</taxon>
        <taxon>Streptophyta</taxon>
        <taxon>Embryophyta</taxon>
        <taxon>Tracheophyta</taxon>
        <taxon>Spermatophyta</taxon>
        <taxon>Magnoliopsida</taxon>
        <taxon>eudicotyledons</taxon>
        <taxon>Gunneridae</taxon>
        <taxon>Pentapetalae</taxon>
        <taxon>rosids</taxon>
        <taxon>fabids</taxon>
        <taxon>Fabales</taxon>
        <taxon>Fabaceae</taxon>
        <taxon>Caesalpinioideae</taxon>
        <taxon>Cassia clade</taxon>
        <taxon>Senna</taxon>
    </lineage>
</organism>
<dbReference type="AlphaFoldDB" id="A0A834SR48"/>
<comment type="caution">
    <text evidence="2">The sequence shown here is derived from an EMBL/GenBank/DDBJ whole genome shotgun (WGS) entry which is preliminary data.</text>
</comment>